<feature type="region of interest" description="Disordered" evidence="6">
    <location>
        <begin position="1"/>
        <end position="26"/>
    </location>
</feature>
<reference evidence="8 9" key="1">
    <citation type="journal article" date="2017" name="Nat. Ecol. Evol.">
        <title>Scallop genome provides insights into evolution of bilaterian karyotype and development.</title>
        <authorList>
            <person name="Wang S."/>
            <person name="Zhang J."/>
            <person name="Jiao W."/>
            <person name="Li J."/>
            <person name="Xun X."/>
            <person name="Sun Y."/>
            <person name="Guo X."/>
            <person name="Huan P."/>
            <person name="Dong B."/>
            <person name="Zhang L."/>
            <person name="Hu X."/>
            <person name="Sun X."/>
            <person name="Wang J."/>
            <person name="Zhao C."/>
            <person name="Wang Y."/>
            <person name="Wang D."/>
            <person name="Huang X."/>
            <person name="Wang R."/>
            <person name="Lv J."/>
            <person name="Li Y."/>
            <person name="Zhang Z."/>
            <person name="Liu B."/>
            <person name="Lu W."/>
            <person name="Hui Y."/>
            <person name="Liang J."/>
            <person name="Zhou Z."/>
            <person name="Hou R."/>
            <person name="Li X."/>
            <person name="Liu Y."/>
            <person name="Li H."/>
            <person name="Ning X."/>
            <person name="Lin Y."/>
            <person name="Zhao L."/>
            <person name="Xing Q."/>
            <person name="Dou J."/>
            <person name="Li Y."/>
            <person name="Mao J."/>
            <person name="Guo H."/>
            <person name="Dou H."/>
            <person name="Li T."/>
            <person name="Mu C."/>
            <person name="Jiang W."/>
            <person name="Fu Q."/>
            <person name="Fu X."/>
            <person name="Miao Y."/>
            <person name="Liu J."/>
            <person name="Yu Q."/>
            <person name="Li R."/>
            <person name="Liao H."/>
            <person name="Li X."/>
            <person name="Kong Y."/>
            <person name="Jiang Z."/>
            <person name="Chourrout D."/>
            <person name="Li R."/>
            <person name="Bao Z."/>
        </authorList>
    </citation>
    <scope>NUCLEOTIDE SEQUENCE [LARGE SCALE GENOMIC DNA]</scope>
    <source>
        <strain evidence="8 9">PY_sf001</strain>
    </source>
</reference>
<dbReference type="SUPFAM" id="SSF90229">
    <property type="entry name" value="CCCH zinc finger"/>
    <property type="match status" value="1"/>
</dbReference>
<feature type="domain" description="C3H1-type" evidence="7">
    <location>
        <begin position="96"/>
        <end position="123"/>
    </location>
</feature>
<evidence type="ECO:0000313" key="9">
    <source>
        <dbReference type="Proteomes" id="UP000242188"/>
    </source>
</evidence>
<evidence type="ECO:0000256" key="1">
    <source>
        <dbReference type="ARBA" id="ARBA00010043"/>
    </source>
</evidence>
<comment type="caution">
    <text evidence="8">The sequence shown here is derived from an EMBL/GenBank/DDBJ whole genome shotgun (WGS) entry which is preliminary data.</text>
</comment>
<dbReference type="InterPro" id="IPR032378">
    <property type="entry name" value="ZC3H15/TMA46_C"/>
</dbReference>
<sequence length="433" mass="48424">MPPKPKKPDGPSKKNVEKKKEKVIEDKTFGLKNKKGTKQQKFIKTVTHQIKQSNVKTPKGADPLFDNKKKKDEKAKEKELLNSLFRPVQTISKGADPKSVLCAFFKQGQCAKGAKCKFSHDLALDRKGEKRNLYEDSRDEDTMDTWDETKLEEVVAKKHGDADISKNKTGIICKHFLDAVENYKYGWFWECPSGGKTCHYRHCLPPGFLLKRDKKKLEDNEEKISMEELIERERSALGHNTTRVTLETFLAWKERKRKERIEADKKTMDKKKSDFKSGKTGGISGREMFEFNPDFVAMDDDEAQEGTFERETDPDDVDQGKVVELNLESLAGLAQSVDGTGTVSTSSHRTGTTSGAGDSAKKAATKLGENEEDKLDLAGALPPKNHISETDEAIAAAMAATVNGDAIEIDEDLFDGEDLDLVEEDLDTLDLSD</sequence>
<dbReference type="PROSITE" id="PS50103">
    <property type="entry name" value="ZF_C3H1"/>
    <property type="match status" value="2"/>
</dbReference>
<dbReference type="InterPro" id="IPR000571">
    <property type="entry name" value="Znf_CCCH"/>
</dbReference>
<accession>A0A210R6F9</accession>
<dbReference type="PANTHER" id="PTHR12681:SF0">
    <property type="entry name" value="ZINC FINGER CCCH DOMAIN-CONTAINING PROTEIN 15"/>
    <property type="match status" value="1"/>
</dbReference>
<keyword evidence="2 5" id="KW-0479">Metal-binding</keyword>
<keyword evidence="4 5" id="KW-0862">Zinc</keyword>
<dbReference type="STRING" id="6573.A0A210R6F9"/>
<evidence type="ECO:0000256" key="5">
    <source>
        <dbReference type="PROSITE-ProRule" id="PRU00723"/>
    </source>
</evidence>
<dbReference type="Gene3D" id="4.10.1000.10">
    <property type="entry name" value="Zinc finger, CCCH-type"/>
    <property type="match status" value="1"/>
</dbReference>
<dbReference type="PANTHER" id="PTHR12681">
    <property type="entry name" value="ZINC FINGER-CONTAINING PROTEIN P48ZNF"/>
    <property type="match status" value="1"/>
</dbReference>
<dbReference type="GO" id="GO:0008270">
    <property type="term" value="F:zinc ion binding"/>
    <property type="evidence" value="ECO:0007669"/>
    <property type="project" value="UniProtKB-KW"/>
</dbReference>
<dbReference type="Gene3D" id="6.20.400.10">
    <property type="match status" value="1"/>
</dbReference>
<feature type="domain" description="C3H1-type" evidence="7">
    <location>
        <begin position="167"/>
        <end position="205"/>
    </location>
</feature>
<feature type="compositionally biased region" description="Low complexity" evidence="6">
    <location>
        <begin position="337"/>
        <end position="355"/>
    </location>
</feature>
<dbReference type="GO" id="GO:0002181">
    <property type="term" value="P:cytoplasmic translation"/>
    <property type="evidence" value="ECO:0007669"/>
    <property type="project" value="TreeGrafter"/>
</dbReference>
<feature type="zinc finger region" description="C3H1-type" evidence="5">
    <location>
        <begin position="96"/>
        <end position="123"/>
    </location>
</feature>
<comment type="similarity">
    <text evidence="1">Belongs to the ZC3H15/TMA46 family.</text>
</comment>
<evidence type="ECO:0000313" key="8">
    <source>
        <dbReference type="EMBL" id="OWF56504.1"/>
    </source>
</evidence>
<dbReference type="EMBL" id="NEDP02000186">
    <property type="protein sequence ID" value="OWF56504.1"/>
    <property type="molecule type" value="Genomic_DNA"/>
</dbReference>
<evidence type="ECO:0000256" key="2">
    <source>
        <dbReference type="ARBA" id="ARBA00022723"/>
    </source>
</evidence>
<evidence type="ECO:0000256" key="3">
    <source>
        <dbReference type="ARBA" id="ARBA00022771"/>
    </source>
</evidence>
<dbReference type="AlphaFoldDB" id="A0A210R6F9"/>
<dbReference type="SMART" id="SM00356">
    <property type="entry name" value="ZnF_C3H1"/>
    <property type="match status" value="2"/>
</dbReference>
<keyword evidence="9" id="KW-1185">Reference proteome</keyword>
<feature type="region of interest" description="Disordered" evidence="6">
    <location>
        <begin position="49"/>
        <end position="73"/>
    </location>
</feature>
<evidence type="ECO:0000256" key="4">
    <source>
        <dbReference type="ARBA" id="ARBA00022833"/>
    </source>
</evidence>
<dbReference type="Proteomes" id="UP000242188">
    <property type="component" value="Unassembled WGS sequence"/>
</dbReference>
<organism evidence="8 9">
    <name type="scientific">Mizuhopecten yessoensis</name>
    <name type="common">Japanese scallop</name>
    <name type="synonym">Patinopecten yessoensis</name>
    <dbReference type="NCBI Taxonomy" id="6573"/>
    <lineage>
        <taxon>Eukaryota</taxon>
        <taxon>Metazoa</taxon>
        <taxon>Spiralia</taxon>
        <taxon>Lophotrochozoa</taxon>
        <taxon>Mollusca</taxon>
        <taxon>Bivalvia</taxon>
        <taxon>Autobranchia</taxon>
        <taxon>Pteriomorphia</taxon>
        <taxon>Pectinida</taxon>
        <taxon>Pectinoidea</taxon>
        <taxon>Pectinidae</taxon>
        <taxon>Mizuhopecten</taxon>
    </lineage>
</organism>
<feature type="zinc finger region" description="C3H1-type" evidence="5">
    <location>
        <begin position="167"/>
        <end position="205"/>
    </location>
</feature>
<dbReference type="GO" id="GO:0003729">
    <property type="term" value="F:mRNA binding"/>
    <property type="evidence" value="ECO:0007669"/>
    <property type="project" value="TreeGrafter"/>
</dbReference>
<dbReference type="GO" id="GO:0005829">
    <property type="term" value="C:cytosol"/>
    <property type="evidence" value="ECO:0007669"/>
    <property type="project" value="TreeGrafter"/>
</dbReference>
<keyword evidence="3 5" id="KW-0863">Zinc-finger</keyword>
<evidence type="ECO:0000259" key="7">
    <source>
        <dbReference type="PROSITE" id="PS50103"/>
    </source>
</evidence>
<dbReference type="Pfam" id="PF00642">
    <property type="entry name" value="zf-CCCH"/>
    <property type="match status" value="1"/>
</dbReference>
<evidence type="ECO:0000256" key="6">
    <source>
        <dbReference type="SAM" id="MobiDB-lite"/>
    </source>
</evidence>
<gene>
    <name evidence="8" type="ORF">KP79_PYT13763</name>
</gene>
<dbReference type="OrthoDB" id="278280at2759"/>
<dbReference type="Pfam" id="PF16543">
    <property type="entry name" value="DFRP_C"/>
    <property type="match status" value="1"/>
</dbReference>
<dbReference type="InterPro" id="IPR036855">
    <property type="entry name" value="Znf_CCCH_sf"/>
</dbReference>
<feature type="region of interest" description="Disordered" evidence="6">
    <location>
        <begin position="337"/>
        <end position="385"/>
    </location>
</feature>
<name>A0A210R6F9_MIZYE</name>
<protein>
    <submittedName>
        <fullName evidence="8">Zinc finger CCCH domain-containing protein 15</fullName>
    </submittedName>
</protein>
<proteinExistence type="inferred from homology"/>